<dbReference type="CDD" id="cd05233">
    <property type="entry name" value="SDR_c"/>
    <property type="match status" value="1"/>
</dbReference>
<comment type="similarity">
    <text evidence="1">Belongs to the short-chain dehydrogenases/reductases (SDR) family.</text>
</comment>
<evidence type="ECO:0000313" key="3">
    <source>
        <dbReference type="EMBL" id="KAH7239496.1"/>
    </source>
</evidence>
<reference evidence="3" key="1">
    <citation type="journal article" date="2021" name="Nat. Commun.">
        <title>Genetic determinants of endophytism in the Arabidopsis root mycobiome.</title>
        <authorList>
            <person name="Mesny F."/>
            <person name="Miyauchi S."/>
            <person name="Thiergart T."/>
            <person name="Pickel B."/>
            <person name="Atanasova L."/>
            <person name="Karlsson M."/>
            <person name="Huettel B."/>
            <person name="Barry K.W."/>
            <person name="Haridas S."/>
            <person name="Chen C."/>
            <person name="Bauer D."/>
            <person name="Andreopoulos W."/>
            <person name="Pangilinan J."/>
            <person name="LaButti K."/>
            <person name="Riley R."/>
            <person name="Lipzen A."/>
            <person name="Clum A."/>
            <person name="Drula E."/>
            <person name="Henrissat B."/>
            <person name="Kohler A."/>
            <person name="Grigoriev I.V."/>
            <person name="Martin F.M."/>
            <person name="Hacquard S."/>
        </authorList>
    </citation>
    <scope>NUCLEOTIDE SEQUENCE</scope>
    <source>
        <strain evidence="3">MPI-SDFR-AT-0068</strain>
    </source>
</reference>
<dbReference type="EMBL" id="JAGPXF010000006">
    <property type="protein sequence ID" value="KAH7239496.1"/>
    <property type="molecule type" value="Genomic_DNA"/>
</dbReference>
<keyword evidence="2" id="KW-0560">Oxidoreductase</keyword>
<dbReference type="Pfam" id="PF00106">
    <property type="entry name" value="adh_short"/>
    <property type="match status" value="1"/>
</dbReference>
<dbReference type="Proteomes" id="UP000813427">
    <property type="component" value="Unassembled WGS sequence"/>
</dbReference>
<dbReference type="AlphaFoldDB" id="A0A8K0W9K2"/>
<dbReference type="PANTHER" id="PTHR43669:SF3">
    <property type="entry name" value="ALCOHOL DEHYDROGENASE, PUTATIVE (AFU_ORTHOLOGUE AFUA_3G03445)-RELATED"/>
    <property type="match status" value="1"/>
</dbReference>
<comment type="caution">
    <text evidence="3">The sequence shown here is derived from an EMBL/GenBank/DDBJ whole genome shotgun (WGS) entry which is preliminary data.</text>
</comment>
<protein>
    <submittedName>
        <fullName evidence="3">Uncharacterized protein</fullName>
    </submittedName>
</protein>
<gene>
    <name evidence="3" type="ORF">BKA59DRAFT_484617</name>
</gene>
<keyword evidence="4" id="KW-1185">Reference proteome</keyword>
<dbReference type="InterPro" id="IPR036291">
    <property type="entry name" value="NAD(P)-bd_dom_sf"/>
</dbReference>
<dbReference type="PANTHER" id="PTHR43669">
    <property type="entry name" value="5-KETO-D-GLUCONATE 5-REDUCTASE"/>
    <property type="match status" value="1"/>
</dbReference>
<organism evidence="3 4">
    <name type="scientific">Fusarium tricinctum</name>
    <dbReference type="NCBI Taxonomy" id="61284"/>
    <lineage>
        <taxon>Eukaryota</taxon>
        <taxon>Fungi</taxon>
        <taxon>Dikarya</taxon>
        <taxon>Ascomycota</taxon>
        <taxon>Pezizomycotina</taxon>
        <taxon>Sordariomycetes</taxon>
        <taxon>Hypocreomycetidae</taxon>
        <taxon>Hypocreales</taxon>
        <taxon>Nectriaceae</taxon>
        <taxon>Fusarium</taxon>
        <taxon>Fusarium tricinctum species complex</taxon>
    </lineage>
</organism>
<proteinExistence type="inferred from homology"/>
<dbReference type="OrthoDB" id="5840532at2759"/>
<sequence length="272" mass="29372">MLNYKDKVIVVTGAARGIGQAVSIKFAEAGAIVVLADKQLAPQEETVLEIRRRGHSAYAFQCDVTSGESVGALVSSVLECAGVPDIVYNNAVVIRSGGVLNASLDNIRQEFDVNVLGYLRITQAFLPYMVTRGSGWIVNTASPNAFVPPPIVADNLLGYCTTKGAEISMSYCMAISLRPKGIGVSVVLPDLTYTDSVYELEGNAPASFHQGFAEFVTTQSRSADIVAERIVERLRKQEYLVNVFDGFEESLKTWVNHGMDPALFLPPASTDT</sequence>
<accession>A0A8K0W9K2</accession>
<dbReference type="PRINTS" id="PR00081">
    <property type="entry name" value="GDHRDH"/>
</dbReference>
<dbReference type="GO" id="GO:0016491">
    <property type="term" value="F:oxidoreductase activity"/>
    <property type="evidence" value="ECO:0007669"/>
    <property type="project" value="UniProtKB-KW"/>
</dbReference>
<evidence type="ECO:0000256" key="1">
    <source>
        <dbReference type="ARBA" id="ARBA00006484"/>
    </source>
</evidence>
<evidence type="ECO:0000313" key="4">
    <source>
        <dbReference type="Proteomes" id="UP000813427"/>
    </source>
</evidence>
<dbReference type="SUPFAM" id="SSF51735">
    <property type="entry name" value="NAD(P)-binding Rossmann-fold domains"/>
    <property type="match status" value="1"/>
</dbReference>
<dbReference type="Gene3D" id="3.40.50.720">
    <property type="entry name" value="NAD(P)-binding Rossmann-like Domain"/>
    <property type="match status" value="1"/>
</dbReference>
<evidence type="ECO:0000256" key="2">
    <source>
        <dbReference type="ARBA" id="ARBA00023002"/>
    </source>
</evidence>
<dbReference type="InterPro" id="IPR002347">
    <property type="entry name" value="SDR_fam"/>
</dbReference>
<name>A0A8K0W9K2_9HYPO</name>